<feature type="region of interest" description="Disordered" evidence="5">
    <location>
        <begin position="110"/>
        <end position="166"/>
    </location>
</feature>
<name>A0ABY6E2X5_9ACTN</name>
<keyword evidence="1" id="KW-0134">Cell wall</keyword>
<keyword evidence="6" id="KW-0472">Membrane</keyword>
<evidence type="ECO:0000313" key="8">
    <source>
        <dbReference type="EMBL" id="UXY21010.1"/>
    </source>
</evidence>
<evidence type="ECO:0000256" key="4">
    <source>
        <dbReference type="ARBA" id="ARBA00023088"/>
    </source>
</evidence>
<feature type="transmembrane region" description="Helical" evidence="6">
    <location>
        <begin position="193"/>
        <end position="213"/>
    </location>
</feature>
<protein>
    <submittedName>
        <fullName evidence="8">LPXTG cell wall anchor domain-containing protein</fullName>
    </submittedName>
</protein>
<keyword evidence="6" id="KW-1133">Transmembrane helix</keyword>
<keyword evidence="2" id="KW-0964">Secreted</keyword>
<evidence type="ECO:0000256" key="5">
    <source>
        <dbReference type="SAM" id="MobiDB-lite"/>
    </source>
</evidence>
<keyword evidence="9" id="KW-1185">Reference proteome</keyword>
<dbReference type="PROSITE" id="PS50847">
    <property type="entry name" value="GRAM_POS_ANCHORING"/>
    <property type="match status" value="1"/>
</dbReference>
<evidence type="ECO:0000256" key="2">
    <source>
        <dbReference type="ARBA" id="ARBA00022525"/>
    </source>
</evidence>
<organism evidence="8 9">
    <name type="scientific">Streptomyces cynarae</name>
    <dbReference type="NCBI Taxonomy" id="2981134"/>
    <lineage>
        <taxon>Bacteria</taxon>
        <taxon>Bacillati</taxon>
        <taxon>Actinomycetota</taxon>
        <taxon>Actinomycetes</taxon>
        <taxon>Kitasatosporales</taxon>
        <taxon>Streptomycetaceae</taxon>
        <taxon>Streptomyces</taxon>
    </lineage>
</organism>
<dbReference type="EMBL" id="CP106793">
    <property type="protein sequence ID" value="UXY21010.1"/>
    <property type="molecule type" value="Genomic_DNA"/>
</dbReference>
<dbReference type="InterPro" id="IPR019931">
    <property type="entry name" value="LPXTG_anchor"/>
</dbReference>
<feature type="domain" description="Gram-positive cocci surface proteins LPxTG" evidence="7">
    <location>
        <begin position="184"/>
        <end position="219"/>
    </location>
</feature>
<evidence type="ECO:0000259" key="7">
    <source>
        <dbReference type="PROSITE" id="PS50847"/>
    </source>
</evidence>
<keyword evidence="3" id="KW-0732">Signal</keyword>
<gene>
    <name evidence="8" type="ORF">N8I84_21705</name>
</gene>
<evidence type="ECO:0000313" key="9">
    <source>
        <dbReference type="Proteomes" id="UP001061298"/>
    </source>
</evidence>
<dbReference type="RefSeq" id="WP_263231045.1">
    <property type="nucleotide sequence ID" value="NZ_CP106793.1"/>
</dbReference>
<reference evidence="8" key="1">
    <citation type="submission" date="2022-10" db="EMBL/GenBank/DDBJ databases">
        <authorList>
            <person name="Mo P."/>
        </authorList>
    </citation>
    <scope>NUCLEOTIDE SEQUENCE</scope>
    <source>
        <strain evidence="8">HUAS 13-4</strain>
    </source>
</reference>
<feature type="compositionally biased region" description="Pro residues" evidence="5">
    <location>
        <begin position="115"/>
        <end position="128"/>
    </location>
</feature>
<evidence type="ECO:0000256" key="6">
    <source>
        <dbReference type="SAM" id="Phobius"/>
    </source>
</evidence>
<proteinExistence type="predicted"/>
<keyword evidence="6" id="KW-0812">Transmembrane</keyword>
<evidence type="ECO:0000256" key="3">
    <source>
        <dbReference type="ARBA" id="ARBA00022729"/>
    </source>
</evidence>
<keyword evidence="4" id="KW-0572">Peptidoglycan-anchor</keyword>
<evidence type="ECO:0000256" key="1">
    <source>
        <dbReference type="ARBA" id="ARBA00022512"/>
    </source>
</evidence>
<sequence length="219" mass="22228">MLIGAPLVGAQAAFGQPYPPTPPLTLPAGTTLTAGEPVDFSVPAEVFPHDAPITVLLESTPVVLGHFTAAGDGSVSGTVTIPKNAVNGWHVLRVTADNAEVSVGVTVFVQGGLTQPPPPSPSPTPTKSPRPTKSPTHRPTHPGSPGHHSGHGGHDDGPGGSHGRVAVGDRADYQHQNHDHHRSLAATGSDGTLVLGGTAAALFMVGGGTMLAVRRRRSS</sequence>
<accession>A0ABY6E2X5</accession>
<dbReference type="Proteomes" id="UP001061298">
    <property type="component" value="Chromosome"/>
</dbReference>